<evidence type="ECO:0000313" key="4">
    <source>
        <dbReference type="Proteomes" id="UP001597260"/>
    </source>
</evidence>
<dbReference type="Proteomes" id="UP001597260">
    <property type="component" value="Unassembled WGS sequence"/>
</dbReference>
<proteinExistence type="predicted"/>
<keyword evidence="1" id="KW-0732">Signal</keyword>
<evidence type="ECO:0000259" key="2">
    <source>
        <dbReference type="Pfam" id="PF13845"/>
    </source>
</evidence>
<keyword evidence="4" id="KW-1185">Reference proteome</keyword>
<evidence type="ECO:0000313" key="3">
    <source>
        <dbReference type="EMBL" id="MFD1322662.1"/>
    </source>
</evidence>
<comment type="caution">
    <text evidence="3">The sequence shown here is derived from an EMBL/GenBank/DDBJ whole genome shotgun (WGS) entry which is preliminary data.</text>
</comment>
<protein>
    <submittedName>
        <fullName evidence="3">Septum formation family protein</fullName>
    </submittedName>
</protein>
<sequence>MRRWLTMTALGSAAMLALTGCANPGGVDGDLTNNWAALGEPKQAVPQAGTCHPLYEKFGSLTMYRPVECGQRHLAETTYIGSFTGEDASRTTRPPEGSPAMRAAWRECDTRTAEFLGGDWRTGRLTMTLIRPSVAGWSGGARWFRCDVSEAKSVDDDEPVYRTTSLKGALSGSSNLRLGCFAPKIRGEDIDAMQEVACSTRHDSEFVGVYTAPDGSYEAFIKDYDRMHRGCLPVIAAFVKVPVDGDLKYRSGTIVYPISEESWKAGDRGVRCFLWISKRNFTRSMKGAGNKGLPAT</sequence>
<feature type="signal peptide" evidence="1">
    <location>
        <begin position="1"/>
        <end position="22"/>
    </location>
</feature>
<dbReference type="PROSITE" id="PS51257">
    <property type="entry name" value="PROKAR_LIPOPROTEIN"/>
    <property type="match status" value="1"/>
</dbReference>
<accession>A0ABW3YDX5</accession>
<reference evidence="4" key="1">
    <citation type="journal article" date="2019" name="Int. J. Syst. Evol. Microbiol.">
        <title>The Global Catalogue of Microorganisms (GCM) 10K type strain sequencing project: providing services to taxonomists for standard genome sequencing and annotation.</title>
        <authorList>
            <consortium name="The Broad Institute Genomics Platform"/>
            <consortium name="The Broad Institute Genome Sequencing Center for Infectious Disease"/>
            <person name="Wu L."/>
            <person name="Ma J."/>
        </authorList>
    </citation>
    <scope>NUCLEOTIDE SEQUENCE [LARGE SCALE GENOMIC DNA]</scope>
    <source>
        <strain evidence="4">JCM 31037</strain>
    </source>
</reference>
<organism evidence="3 4">
    <name type="scientific">Micromonospora sonneratiae</name>
    <dbReference type="NCBI Taxonomy" id="1184706"/>
    <lineage>
        <taxon>Bacteria</taxon>
        <taxon>Bacillati</taxon>
        <taxon>Actinomycetota</taxon>
        <taxon>Actinomycetes</taxon>
        <taxon>Micromonosporales</taxon>
        <taxon>Micromonosporaceae</taxon>
        <taxon>Micromonospora</taxon>
    </lineage>
</organism>
<dbReference type="InterPro" id="IPR026004">
    <property type="entry name" value="Septum_form"/>
</dbReference>
<evidence type="ECO:0000256" key="1">
    <source>
        <dbReference type="SAM" id="SignalP"/>
    </source>
</evidence>
<feature type="domain" description="Septum formation-related" evidence="2">
    <location>
        <begin position="48"/>
        <end position="272"/>
    </location>
</feature>
<name>A0ABW3YDX5_9ACTN</name>
<dbReference type="RefSeq" id="WP_377571819.1">
    <property type="nucleotide sequence ID" value="NZ_JBHTMP010000023.1"/>
</dbReference>
<dbReference type="EMBL" id="JBHTMP010000023">
    <property type="protein sequence ID" value="MFD1322662.1"/>
    <property type="molecule type" value="Genomic_DNA"/>
</dbReference>
<feature type="chain" id="PRO_5045693788" evidence="1">
    <location>
        <begin position="23"/>
        <end position="296"/>
    </location>
</feature>
<gene>
    <name evidence="3" type="ORF">ACFQ4H_16315</name>
</gene>
<dbReference type="Pfam" id="PF13845">
    <property type="entry name" value="Septum_form"/>
    <property type="match status" value="1"/>
</dbReference>